<evidence type="ECO:0000313" key="1">
    <source>
        <dbReference type="EMBL" id="KAI4300889.1"/>
    </source>
</evidence>
<comment type="caution">
    <text evidence="1">The sequence shown here is derived from an EMBL/GenBank/DDBJ whole genome shotgun (WGS) entry which is preliminary data.</text>
</comment>
<protein>
    <submittedName>
        <fullName evidence="1">Uncharacterized protein</fullName>
    </submittedName>
</protein>
<proteinExistence type="predicted"/>
<keyword evidence="2" id="KW-1185">Reference proteome</keyword>
<name>A0ACB9KU10_BAUVA</name>
<gene>
    <name evidence="1" type="ORF">L6164_034216</name>
</gene>
<accession>A0ACB9KU10</accession>
<sequence>MAILKITHKHHKRFNNPFPSAPTALPFIQGSLFITSKTLLSDQKFSIGNDFQLSWSSSNGGYLSISHLSEPNRPIWSTVPGQAFVSSALADTEVEESRGAFLFKDRDVRLICNHQTIDDIKVIDQHQHLETEDVDFPSGYQGLNQKTDIKDTQLLITGGLFNKTKKNRRFQKHGIHPNMQFEARAPSIYARYWVLFNQKTNNQVGFQVKLGQPNFISRKQVSPTPTVIYRGFRRRVGKRKIRLGWCCHLSRPKGLILFSSIEDETEKLKVPESAEFSRIWLTYASDKNEQFYGFGEQFSHMNFKGKRIPILVQEQGIGRGDQPITFAANLVSHRAGGDWSTTYAPSPFYMTSNMKSLYLEGYDYTVFDLTKQDRVQILIHGNSVQGRILHGNSPCELIERFTETIGRPPELPNWILSGAIVGMQGGTDAVRHIWNELRNFDVPISAFWLQDWVGQRETVIGSQLWWNWEVDADRYWGWKQLIKDLSAEHIKVMTYCNPCLAPADEKPNKRKNLFEEAKHLDILVKDNCGHPYVVPNTAFDVGMLDLTHPKAATWFKQVLRDMVDDGVRGWMADFGEGLPMDAVLYSGDDPVSAHNRYPEIWAQINREFVEEWKSNSSEKLKEDPEEALVFFMRAGFRDSPRWGTLFWEGDQMVSWQANDGIKSSVIGLLSSGISGYAFNHSDIGGYCTVNLPLIKYRRSQELLLRWMELNSFTIVFRTHEGNKPSCNSQFYSNRQTMSHFARFAKVYTAWKFYRIQLVKEASQKGLPVCRHLFLHYPHDDCVHQLSYQQFLVGSEILVVPVLNKGEKRVKAYFPVGERSSWLHIWTGKVFSKQGSEAWIEAPVGYPAVFVKVGSLVGYTFLENLRILGIL</sequence>
<reference evidence="1 2" key="1">
    <citation type="journal article" date="2022" name="DNA Res.">
        <title>Chromosomal-level genome assembly of the orchid tree Bauhinia variegata (Leguminosae; Cercidoideae) supports the allotetraploid origin hypothesis of Bauhinia.</title>
        <authorList>
            <person name="Zhong Y."/>
            <person name="Chen Y."/>
            <person name="Zheng D."/>
            <person name="Pang J."/>
            <person name="Liu Y."/>
            <person name="Luo S."/>
            <person name="Meng S."/>
            <person name="Qian L."/>
            <person name="Wei D."/>
            <person name="Dai S."/>
            <person name="Zhou R."/>
        </authorList>
    </citation>
    <scope>NUCLEOTIDE SEQUENCE [LARGE SCALE GENOMIC DNA]</scope>
    <source>
        <strain evidence="1">BV-YZ2020</strain>
    </source>
</reference>
<dbReference type="EMBL" id="CM039438">
    <property type="protein sequence ID" value="KAI4300889.1"/>
    <property type="molecule type" value="Genomic_DNA"/>
</dbReference>
<evidence type="ECO:0000313" key="2">
    <source>
        <dbReference type="Proteomes" id="UP000828941"/>
    </source>
</evidence>
<dbReference type="Proteomes" id="UP000828941">
    <property type="component" value="Chromosome 13"/>
</dbReference>
<organism evidence="1 2">
    <name type="scientific">Bauhinia variegata</name>
    <name type="common">Purple orchid tree</name>
    <name type="synonym">Phanera variegata</name>
    <dbReference type="NCBI Taxonomy" id="167791"/>
    <lineage>
        <taxon>Eukaryota</taxon>
        <taxon>Viridiplantae</taxon>
        <taxon>Streptophyta</taxon>
        <taxon>Embryophyta</taxon>
        <taxon>Tracheophyta</taxon>
        <taxon>Spermatophyta</taxon>
        <taxon>Magnoliopsida</taxon>
        <taxon>eudicotyledons</taxon>
        <taxon>Gunneridae</taxon>
        <taxon>Pentapetalae</taxon>
        <taxon>rosids</taxon>
        <taxon>fabids</taxon>
        <taxon>Fabales</taxon>
        <taxon>Fabaceae</taxon>
        <taxon>Cercidoideae</taxon>
        <taxon>Cercideae</taxon>
        <taxon>Bauhiniinae</taxon>
        <taxon>Bauhinia</taxon>
    </lineage>
</organism>